<keyword evidence="8" id="KW-1185">Reference proteome</keyword>
<keyword evidence="4" id="KW-1133">Transmembrane helix</keyword>
<dbReference type="Pfam" id="PF12729">
    <property type="entry name" value="4HB_MCP_1"/>
    <property type="match status" value="1"/>
</dbReference>
<dbReference type="InterPro" id="IPR004090">
    <property type="entry name" value="Chemotax_Me-accpt_rcpt"/>
</dbReference>
<evidence type="ECO:0000313" key="7">
    <source>
        <dbReference type="EMBL" id="PPK82963.1"/>
    </source>
</evidence>
<evidence type="ECO:0000313" key="8">
    <source>
        <dbReference type="Proteomes" id="UP000237749"/>
    </source>
</evidence>
<dbReference type="InterPro" id="IPR051310">
    <property type="entry name" value="MCP_chemotaxis"/>
</dbReference>
<dbReference type="AlphaFoldDB" id="A0A2S6HXT3"/>
<dbReference type="PROSITE" id="PS50111">
    <property type="entry name" value="CHEMOTAXIS_TRANSDUC_2"/>
    <property type="match status" value="1"/>
</dbReference>
<dbReference type="EMBL" id="PTJA01000001">
    <property type="protein sequence ID" value="PPK82963.1"/>
    <property type="molecule type" value="Genomic_DNA"/>
</dbReference>
<organism evidence="7 8">
    <name type="scientific">Lacrimispora xylanisolvens</name>
    <dbReference type="NCBI Taxonomy" id="384636"/>
    <lineage>
        <taxon>Bacteria</taxon>
        <taxon>Bacillati</taxon>
        <taxon>Bacillota</taxon>
        <taxon>Clostridia</taxon>
        <taxon>Lachnospirales</taxon>
        <taxon>Lachnospiraceae</taxon>
        <taxon>Lacrimispora</taxon>
    </lineage>
</organism>
<keyword evidence="3" id="KW-0807">Transducer</keyword>
<reference evidence="7 8" key="1">
    <citation type="submission" date="2018-02" db="EMBL/GenBank/DDBJ databases">
        <title>Genomic Encyclopedia of Archaeal and Bacterial Type Strains, Phase II (KMG-II): from individual species to whole genera.</title>
        <authorList>
            <person name="Goeker M."/>
        </authorList>
    </citation>
    <scope>NUCLEOTIDE SEQUENCE [LARGE SCALE GENOMIC DNA]</scope>
    <source>
        <strain evidence="7 8">DSM 3808</strain>
    </source>
</reference>
<evidence type="ECO:0000256" key="2">
    <source>
        <dbReference type="ARBA" id="ARBA00029447"/>
    </source>
</evidence>
<dbReference type="Gene3D" id="6.10.340.10">
    <property type="match status" value="1"/>
</dbReference>
<evidence type="ECO:0000259" key="6">
    <source>
        <dbReference type="PROSITE" id="PS50885"/>
    </source>
</evidence>
<protein>
    <submittedName>
        <fullName evidence="7">Methyl-accepting chemotaxis protein</fullName>
    </submittedName>
</protein>
<feature type="domain" description="Methyl-accepting transducer" evidence="5">
    <location>
        <begin position="320"/>
        <end position="549"/>
    </location>
</feature>
<comment type="caution">
    <text evidence="7">The sequence shown here is derived from an EMBL/GenBank/DDBJ whole genome shotgun (WGS) entry which is preliminary data.</text>
</comment>
<dbReference type="PANTHER" id="PTHR43531:SF11">
    <property type="entry name" value="METHYL-ACCEPTING CHEMOTAXIS PROTEIN 3"/>
    <property type="match status" value="1"/>
</dbReference>
<dbReference type="CDD" id="cd06225">
    <property type="entry name" value="HAMP"/>
    <property type="match status" value="1"/>
</dbReference>
<keyword evidence="1" id="KW-0145">Chemotaxis</keyword>
<dbReference type="OrthoDB" id="1112389at2"/>
<gene>
    <name evidence="7" type="ORF">BXY41_10119</name>
</gene>
<sequence>MFRNLKIRAKVFAAFGMIIVFGILAFSGLLMGMKKIAGNAQDLYDKPYSAAQNTWEIRRGLLDSQMALYRLTSVKKTELNSATEEARTVMDQDSKEIEQAVTELGQKLRTQEEKDVLAKIQAGIAETSEIRESVLSLTSGGKLDEARSLVKSAYEPKFEEVRSQAVNLGDLVAKDAQGFVGAANRSSNLYLMAGIMAMVMTIVLCGVTGYFFSKSILKPLKELDLAAKEMAKGDLKAVRYITYQSRDELGGLADNLRLTMKTLDAYISEISSILLRLSKGDLTVPRDQITDFVGDFSEIKSSFVTILKSFNSTLGDIHEASAQVDVSSDQVSDAAQLLSQGSTEQATALEDLTGAISHISEQIRDNADHAKKANSLTEQAQAEVEESNHHMVSMNDAMREISQSSQEIGKIMKAIEDIAFQTNILALNAAVEAARAGEAGKGFAVVADEVRNLASKSAEASKNTAVLIENSVSTVEKGMGIAEQTSRSLNVVRETMDQVVDTVNRITLASEKQAESVENVSGRVNQIAAVVQTNSATAEESAAASEEMSSQAAYLEQLVERFHLYCDRKETENESC</sequence>
<feature type="transmembrane region" description="Helical" evidence="4">
    <location>
        <begin position="189"/>
        <end position="212"/>
    </location>
</feature>
<dbReference type="GO" id="GO:0004888">
    <property type="term" value="F:transmembrane signaling receptor activity"/>
    <property type="evidence" value="ECO:0007669"/>
    <property type="project" value="InterPro"/>
</dbReference>
<name>A0A2S6HXT3_9FIRM</name>
<dbReference type="SMART" id="SM00283">
    <property type="entry name" value="MA"/>
    <property type="match status" value="1"/>
</dbReference>
<dbReference type="Gene3D" id="1.10.287.950">
    <property type="entry name" value="Methyl-accepting chemotaxis protein"/>
    <property type="match status" value="1"/>
</dbReference>
<dbReference type="InterPro" id="IPR004089">
    <property type="entry name" value="MCPsignal_dom"/>
</dbReference>
<dbReference type="RefSeq" id="WP_104433334.1">
    <property type="nucleotide sequence ID" value="NZ_PTJA01000001.1"/>
</dbReference>
<dbReference type="GO" id="GO:0006935">
    <property type="term" value="P:chemotaxis"/>
    <property type="evidence" value="ECO:0007669"/>
    <property type="project" value="UniProtKB-KW"/>
</dbReference>
<dbReference type="SMART" id="SM00304">
    <property type="entry name" value="HAMP"/>
    <property type="match status" value="1"/>
</dbReference>
<dbReference type="SUPFAM" id="SSF58104">
    <property type="entry name" value="Methyl-accepting chemotaxis protein (MCP) signaling domain"/>
    <property type="match status" value="1"/>
</dbReference>
<feature type="transmembrane region" description="Helical" evidence="4">
    <location>
        <begin position="12"/>
        <end position="33"/>
    </location>
</feature>
<evidence type="ECO:0000256" key="3">
    <source>
        <dbReference type="PROSITE-ProRule" id="PRU00284"/>
    </source>
</evidence>
<dbReference type="Pfam" id="PF00015">
    <property type="entry name" value="MCPsignal"/>
    <property type="match status" value="1"/>
</dbReference>
<feature type="domain" description="HAMP" evidence="6">
    <location>
        <begin position="214"/>
        <end position="268"/>
    </location>
</feature>
<dbReference type="Pfam" id="PF00672">
    <property type="entry name" value="HAMP"/>
    <property type="match status" value="1"/>
</dbReference>
<dbReference type="PRINTS" id="PR00260">
    <property type="entry name" value="CHEMTRNSDUCR"/>
</dbReference>
<dbReference type="PROSITE" id="PS50885">
    <property type="entry name" value="HAMP"/>
    <property type="match status" value="1"/>
</dbReference>
<dbReference type="PANTHER" id="PTHR43531">
    <property type="entry name" value="PROTEIN ICFG"/>
    <property type="match status" value="1"/>
</dbReference>
<keyword evidence="4" id="KW-0812">Transmembrane</keyword>
<dbReference type="Proteomes" id="UP000237749">
    <property type="component" value="Unassembled WGS sequence"/>
</dbReference>
<proteinExistence type="inferred from homology"/>
<evidence type="ECO:0000256" key="1">
    <source>
        <dbReference type="ARBA" id="ARBA00022500"/>
    </source>
</evidence>
<evidence type="ECO:0000256" key="4">
    <source>
        <dbReference type="SAM" id="Phobius"/>
    </source>
</evidence>
<dbReference type="InterPro" id="IPR003660">
    <property type="entry name" value="HAMP_dom"/>
</dbReference>
<dbReference type="GO" id="GO:0007165">
    <property type="term" value="P:signal transduction"/>
    <property type="evidence" value="ECO:0007669"/>
    <property type="project" value="UniProtKB-KW"/>
</dbReference>
<dbReference type="GO" id="GO:0005886">
    <property type="term" value="C:plasma membrane"/>
    <property type="evidence" value="ECO:0007669"/>
    <property type="project" value="TreeGrafter"/>
</dbReference>
<comment type="similarity">
    <text evidence="2">Belongs to the methyl-accepting chemotaxis (MCP) protein family.</text>
</comment>
<accession>A0A2S6HXT3</accession>
<evidence type="ECO:0000259" key="5">
    <source>
        <dbReference type="PROSITE" id="PS50111"/>
    </source>
</evidence>
<dbReference type="CDD" id="cd11386">
    <property type="entry name" value="MCP_signal"/>
    <property type="match status" value="1"/>
</dbReference>
<keyword evidence="4" id="KW-0472">Membrane</keyword>
<dbReference type="InterPro" id="IPR024478">
    <property type="entry name" value="HlyB_4HB_MCP"/>
</dbReference>